<dbReference type="GeneID" id="8242714"/>
<dbReference type="STRING" id="296587.C1E496"/>
<dbReference type="eggNOG" id="KOG1711">
    <property type="taxonomic scope" value="Eukaryota"/>
</dbReference>
<feature type="non-terminal residue" evidence="8">
    <location>
        <position position="106"/>
    </location>
</feature>
<evidence type="ECO:0000256" key="4">
    <source>
        <dbReference type="ARBA" id="ARBA00022980"/>
    </source>
</evidence>
<dbReference type="KEGG" id="mis:MICPUN_74471"/>
<dbReference type="CDD" id="cd00336">
    <property type="entry name" value="Ribosomal_L22"/>
    <property type="match status" value="1"/>
</dbReference>
<evidence type="ECO:0000256" key="7">
    <source>
        <dbReference type="RuleBase" id="RU004005"/>
    </source>
</evidence>
<dbReference type="Gene3D" id="3.90.470.10">
    <property type="entry name" value="Ribosomal protein L22/L17"/>
    <property type="match status" value="1"/>
</dbReference>
<evidence type="ECO:0000256" key="5">
    <source>
        <dbReference type="ARBA" id="ARBA00023274"/>
    </source>
</evidence>
<evidence type="ECO:0000256" key="6">
    <source>
        <dbReference type="ARBA" id="ARBA00035285"/>
    </source>
</evidence>
<evidence type="ECO:0000256" key="3">
    <source>
        <dbReference type="ARBA" id="ARBA00022884"/>
    </source>
</evidence>
<dbReference type="PANTHER" id="PTHR13501">
    <property type="entry name" value="CHLOROPLAST 50S RIBOSOMAL PROTEIN L22-RELATED"/>
    <property type="match status" value="1"/>
</dbReference>
<dbReference type="InterPro" id="IPR005727">
    <property type="entry name" value="Ribosomal_uL22_bac/chlpt-type"/>
</dbReference>
<protein>
    <recommendedName>
        <fullName evidence="6">Large ribosomal subunit protein uL22c</fullName>
    </recommendedName>
</protein>
<evidence type="ECO:0000313" key="8">
    <source>
        <dbReference type="EMBL" id="ACO63076.1"/>
    </source>
</evidence>
<evidence type="ECO:0000313" key="9">
    <source>
        <dbReference type="Proteomes" id="UP000002009"/>
    </source>
</evidence>
<reference evidence="8 9" key="1">
    <citation type="journal article" date="2009" name="Science">
        <title>Green evolution and dynamic adaptations revealed by genomes of the marine picoeukaryotes Micromonas.</title>
        <authorList>
            <person name="Worden A.Z."/>
            <person name="Lee J.H."/>
            <person name="Mock T."/>
            <person name="Rouze P."/>
            <person name="Simmons M.P."/>
            <person name="Aerts A.L."/>
            <person name="Allen A.E."/>
            <person name="Cuvelier M.L."/>
            <person name="Derelle E."/>
            <person name="Everett M.V."/>
            <person name="Foulon E."/>
            <person name="Grimwood J."/>
            <person name="Gundlach H."/>
            <person name="Henrissat B."/>
            <person name="Napoli C."/>
            <person name="McDonald S.M."/>
            <person name="Parker M.S."/>
            <person name="Rombauts S."/>
            <person name="Salamov A."/>
            <person name="Von Dassow P."/>
            <person name="Badger J.H."/>
            <person name="Coutinho P.M."/>
            <person name="Demir E."/>
            <person name="Dubchak I."/>
            <person name="Gentemann C."/>
            <person name="Eikrem W."/>
            <person name="Gready J.E."/>
            <person name="John U."/>
            <person name="Lanier W."/>
            <person name="Lindquist E.A."/>
            <person name="Lucas S."/>
            <person name="Mayer K.F."/>
            <person name="Moreau H."/>
            <person name="Not F."/>
            <person name="Otillar R."/>
            <person name="Panaud O."/>
            <person name="Pangilinan J."/>
            <person name="Paulsen I."/>
            <person name="Piegu B."/>
            <person name="Poliakov A."/>
            <person name="Robbens S."/>
            <person name="Schmutz J."/>
            <person name="Toulza E."/>
            <person name="Wyss T."/>
            <person name="Zelensky A."/>
            <person name="Zhou K."/>
            <person name="Armbrust E.V."/>
            <person name="Bhattacharya D."/>
            <person name="Goodenough U.W."/>
            <person name="Van de Peer Y."/>
            <person name="Grigoriev I.V."/>
        </authorList>
    </citation>
    <scope>NUCLEOTIDE SEQUENCE [LARGE SCALE GENOMIC DNA]</scope>
    <source>
        <strain evidence="9">RCC299 / NOUM17</strain>
    </source>
</reference>
<dbReference type="Pfam" id="PF00237">
    <property type="entry name" value="Ribosomal_L22"/>
    <property type="match status" value="1"/>
</dbReference>
<dbReference type="AlphaFoldDB" id="C1E496"/>
<dbReference type="NCBIfam" id="TIGR01044">
    <property type="entry name" value="rplV_bact"/>
    <property type="match status" value="1"/>
</dbReference>
<feature type="non-terminal residue" evidence="8">
    <location>
        <position position="1"/>
    </location>
</feature>
<dbReference type="InterPro" id="IPR001063">
    <property type="entry name" value="Ribosomal_uL22"/>
</dbReference>
<keyword evidence="9" id="KW-1185">Reference proteome</keyword>
<accession>C1E496</accession>
<evidence type="ECO:0000256" key="2">
    <source>
        <dbReference type="ARBA" id="ARBA00022730"/>
    </source>
</evidence>
<gene>
    <name evidence="8" type="ORF">MICPUN_74471</name>
</gene>
<keyword evidence="3" id="KW-0694">RNA-binding</keyword>
<name>C1E496_MICCC</name>
<dbReference type="OMA" id="YVSECYA"/>
<keyword evidence="2" id="KW-0699">rRNA-binding</keyword>
<proteinExistence type="inferred from homology"/>
<dbReference type="GO" id="GO:0005762">
    <property type="term" value="C:mitochondrial large ribosomal subunit"/>
    <property type="evidence" value="ECO:0007669"/>
    <property type="project" value="TreeGrafter"/>
</dbReference>
<evidence type="ECO:0000256" key="1">
    <source>
        <dbReference type="ARBA" id="ARBA00009451"/>
    </source>
</evidence>
<organism evidence="8 9">
    <name type="scientific">Micromonas commoda (strain RCC299 / NOUM17 / CCMP2709)</name>
    <name type="common">Picoplanktonic green alga</name>
    <dbReference type="NCBI Taxonomy" id="296587"/>
    <lineage>
        <taxon>Eukaryota</taxon>
        <taxon>Viridiplantae</taxon>
        <taxon>Chlorophyta</taxon>
        <taxon>Mamiellophyceae</taxon>
        <taxon>Mamiellales</taxon>
        <taxon>Mamiellaceae</taxon>
        <taxon>Micromonas</taxon>
    </lineage>
</organism>
<sequence length="106" mass="11569">RAVLRQAKGSPKKFNDVLRVIRGCSVSDALVQCALSPKKYADVVRKVILSAAANATNNHDLDRDKLFVAEAVVGKGTFLPRVSIHGRGRAGKMHRPRSHVTIVVEE</sequence>
<dbReference type="SUPFAM" id="SSF54843">
    <property type="entry name" value="Ribosomal protein L22"/>
    <property type="match status" value="1"/>
</dbReference>
<dbReference type="InParanoid" id="C1E496"/>
<comment type="similarity">
    <text evidence="1 7">Belongs to the universal ribosomal protein uL22 family.</text>
</comment>
<dbReference type="GO" id="GO:0003735">
    <property type="term" value="F:structural constituent of ribosome"/>
    <property type="evidence" value="ECO:0007669"/>
    <property type="project" value="InterPro"/>
</dbReference>
<dbReference type="GO" id="GO:0019843">
    <property type="term" value="F:rRNA binding"/>
    <property type="evidence" value="ECO:0007669"/>
    <property type="project" value="UniProtKB-KW"/>
</dbReference>
<keyword evidence="5 7" id="KW-0687">Ribonucleoprotein</keyword>
<dbReference type="InterPro" id="IPR036394">
    <property type="entry name" value="Ribosomal_uL22_sf"/>
</dbReference>
<dbReference type="InterPro" id="IPR047867">
    <property type="entry name" value="Ribosomal_uL22_bac/org-type"/>
</dbReference>
<dbReference type="EMBL" id="CP001325">
    <property type="protein sequence ID" value="ACO63076.1"/>
    <property type="molecule type" value="Genomic_DNA"/>
</dbReference>
<dbReference type="GO" id="GO:0006412">
    <property type="term" value="P:translation"/>
    <property type="evidence" value="ECO:0007669"/>
    <property type="project" value="InterPro"/>
</dbReference>
<dbReference type="RefSeq" id="XP_002501818.1">
    <property type="nucleotide sequence ID" value="XM_002501772.1"/>
</dbReference>
<dbReference type="Proteomes" id="UP000002009">
    <property type="component" value="Chromosome 4"/>
</dbReference>
<dbReference type="OrthoDB" id="416470at2759"/>
<dbReference type="PANTHER" id="PTHR13501:SF8">
    <property type="entry name" value="LARGE RIBOSOMAL SUBUNIT PROTEIN UL22M"/>
    <property type="match status" value="1"/>
</dbReference>
<keyword evidence="4 7" id="KW-0689">Ribosomal protein</keyword>